<reference evidence="1" key="1">
    <citation type="journal article" date="2020" name="Stud. Mycol.">
        <title>101 Dothideomycetes genomes: a test case for predicting lifestyles and emergence of pathogens.</title>
        <authorList>
            <person name="Haridas S."/>
            <person name="Albert R."/>
            <person name="Binder M."/>
            <person name="Bloem J."/>
            <person name="Labutti K."/>
            <person name="Salamov A."/>
            <person name="Andreopoulos B."/>
            <person name="Baker S."/>
            <person name="Barry K."/>
            <person name="Bills G."/>
            <person name="Bluhm B."/>
            <person name="Cannon C."/>
            <person name="Castanera R."/>
            <person name="Culley D."/>
            <person name="Daum C."/>
            <person name="Ezra D."/>
            <person name="Gonzalez J."/>
            <person name="Henrissat B."/>
            <person name="Kuo A."/>
            <person name="Liang C."/>
            <person name="Lipzen A."/>
            <person name="Lutzoni F."/>
            <person name="Magnuson J."/>
            <person name="Mondo S."/>
            <person name="Nolan M."/>
            <person name="Ohm R."/>
            <person name="Pangilinan J."/>
            <person name="Park H.-J."/>
            <person name="Ramirez L."/>
            <person name="Alfaro M."/>
            <person name="Sun H."/>
            <person name="Tritt A."/>
            <person name="Yoshinaga Y."/>
            <person name="Zwiers L.-H."/>
            <person name="Turgeon B."/>
            <person name="Goodwin S."/>
            <person name="Spatafora J."/>
            <person name="Crous P."/>
            <person name="Grigoriev I."/>
        </authorList>
    </citation>
    <scope>NUCLEOTIDE SEQUENCE</scope>
    <source>
        <strain evidence="1">CBS 379.55</strain>
    </source>
</reference>
<protein>
    <submittedName>
        <fullName evidence="1">Uncharacterized protein</fullName>
    </submittedName>
</protein>
<accession>A0A6A6JYL4</accession>
<evidence type="ECO:0000313" key="1">
    <source>
        <dbReference type="EMBL" id="KAF2280938.1"/>
    </source>
</evidence>
<dbReference type="Proteomes" id="UP000800097">
    <property type="component" value="Unassembled WGS sequence"/>
</dbReference>
<dbReference type="EMBL" id="ML986484">
    <property type="protein sequence ID" value="KAF2280938.1"/>
    <property type="molecule type" value="Genomic_DNA"/>
</dbReference>
<dbReference type="RefSeq" id="XP_033658475.1">
    <property type="nucleotide sequence ID" value="XM_033793233.1"/>
</dbReference>
<keyword evidence="2" id="KW-1185">Reference proteome</keyword>
<dbReference type="AlphaFoldDB" id="A0A6A6JYL4"/>
<dbReference type="GeneID" id="54546408"/>
<proteinExistence type="predicted"/>
<evidence type="ECO:0000313" key="2">
    <source>
        <dbReference type="Proteomes" id="UP000800097"/>
    </source>
</evidence>
<sequence length="129" mass="13525">MILPSHSSIVKPRESNMYPPISSSWSFSPAASSSSCAIFAWICFCCSDGSVTFFALPFFAVDAGAGAGVGAMAAALDIGTAGCESSLYGDCDSNVVRWFESDDSGPQSRISSQRGASDPWDLEHLLSIP</sequence>
<organism evidence="1 2">
    <name type="scientific">Westerdykella ornata</name>
    <dbReference type="NCBI Taxonomy" id="318751"/>
    <lineage>
        <taxon>Eukaryota</taxon>
        <taxon>Fungi</taxon>
        <taxon>Dikarya</taxon>
        <taxon>Ascomycota</taxon>
        <taxon>Pezizomycotina</taxon>
        <taxon>Dothideomycetes</taxon>
        <taxon>Pleosporomycetidae</taxon>
        <taxon>Pleosporales</taxon>
        <taxon>Sporormiaceae</taxon>
        <taxon>Westerdykella</taxon>
    </lineage>
</organism>
<gene>
    <name evidence="1" type="ORF">EI97DRAFT_14583</name>
</gene>
<name>A0A6A6JYL4_WESOR</name>